<reference evidence="2 3" key="1">
    <citation type="submission" date="2022-10" db="EMBL/GenBank/DDBJ databases">
        <authorList>
            <person name="Xie J."/>
            <person name="Shen N."/>
        </authorList>
    </citation>
    <scope>NUCLEOTIDE SEQUENCE [LARGE SCALE GENOMIC DNA]</scope>
    <source>
        <strain evidence="2 3">YIM65594</strain>
    </source>
</reference>
<sequence length="87" mass="9358">MLLAHPALLTDLIHEYEMLSALDADDGGPAAQRRLDDIGYSLCVATGTGDVDAALVAARHRLPGAGVHDDSVLTAHPHRTSRVRRHR</sequence>
<dbReference type="RefSeq" id="WP_326021589.1">
    <property type="nucleotide sequence ID" value="NZ_JAOZYC010000160.1"/>
</dbReference>
<name>A0ABU6FDV2_9ACTN</name>
<evidence type="ECO:0000313" key="2">
    <source>
        <dbReference type="EMBL" id="MEB8342219.1"/>
    </source>
</evidence>
<comment type="caution">
    <text evidence="2">The sequence shown here is derived from an EMBL/GenBank/DDBJ whole genome shotgun (WGS) entry which is preliminary data.</text>
</comment>
<evidence type="ECO:0000313" key="3">
    <source>
        <dbReference type="Proteomes" id="UP001354931"/>
    </source>
</evidence>
<feature type="region of interest" description="Disordered" evidence="1">
    <location>
        <begin position="67"/>
        <end position="87"/>
    </location>
</feature>
<gene>
    <name evidence="2" type="ORF">OKJ99_32470</name>
</gene>
<accession>A0ABU6FDV2</accession>
<dbReference type="EMBL" id="JAOZYC010000160">
    <property type="protein sequence ID" value="MEB8342219.1"/>
    <property type="molecule type" value="Genomic_DNA"/>
</dbReference>
<dbReference type="Pfam" id="PF17196">
    <property type="entry name" value="DUF5133"/>
    <property type="match status" value="1"/>
</dbReference>
<keyword evidence="3" id="KW-1185">Reference proteome</keyword>
<dbReference type="Proteomes" id="UP001354931">
    <property type="component" value="Unassembled WGS sequence"/>
</dbReference>
<proteinExistence type="predicted"/>
<evidence type="ECO:0000256" key="1">
    <source>
        <dbReference type="SAM" id="MobiDB-lite"/>
    </source>
</evidence>
<organism evidence="2 3">
    <name type="scientific">Streptomyces endophyticus</name>
    <dbReference type="NCBI Taxonomy" id="714166"/>
    <lineage>
        <taxon>Bacteria</taxon>
        <taxon>Bacillati</taxon>
        <taxon>Actinomycetota</taxon>
        <taxon>Actinomycetes</taxon>
        <taxon>Kitasatosporales</taxon>
        <taxon>Streptomycetaceae</taxon>
        <taxon>Streptomyces</taxon>
    </lineage>
</organism>
<dbReference type="InterPro" id="IPR033457">
    <property type="entry name" value="DUF5133"/>
</dbReference>
<protein>
    <submittedName>
        <fullName evidence="2">DUF5133 domain-containing protein</fullName>
    </submittedName>
</protein>
<feature type="compositionally biased region" description="Basic residues" evidence="1">
    <location>
        <begin position="76"/>
        <end position="87"/>
    </location>
</feature>